<comment type="caution">
    <text evidence="10">The sequence shown here is derived from an EMBL/GenBank/DDBJ whole genome shotgun (WGS) entry which is preliminary data.</text>
</comment>
<keyword evidence="6 7" id="KW-0472">Membrane</keyword>
<evidence type="ECO:0000256" key="1">
    <source>
        <dbReference type="ARBA" id="ARBA00004651"/>
    </source>
</evidence>
<evidence type="ECO:0000259" key="9">
    <source>
        <dbReference type="Pfam" id="PF12704"/>
    </source>
</evidence>
<feature type="transmembrane region" description="Helical" evidence="7">
    <location>
        <begin position="330"/>
        <end position="358"/>
    </location>
</feature>
<dbReference type="Pfam" id="PF12704">
    <property type="entry name" value="MacB_PCD"/>
    <property type="match status" value="1"/>
</dbReference>
<gene>
    <name evidence="10" type="ORF">ENF18_00820</name>
</gene>
<dbReference type="InterPro" id="IPR051447">
    <property type="entry name" value="Lipoprotein-release_system"/>
</dbReference>
<evidence type="ECO:0000256" key="4">
    <source>
        <dbReference type="ARBA" id="ARBA00022692"/>
    </source>
</evidence>
<dbReference type="GO" id="GO:0044874">
    <property type="term" value="P:lipoprotein localization to outer membrane"/>
    <property type="evidence" value="ECO:0007669"/>
    <property type="project" value="TreeGrafter"/>
</dbReference>
<evidence type="ECO:0000256" key="3">
    <source>
        <dbReference type="ARBA" id="ARBA00022475"/>
    </source>
</evidence>
<comment type="similarity">
    <text evidence="2">Belongs to the ABC-4 integral membrane protein family. LolC/E subfamily.</text>
</comment>
<feature type="transmembrane region" description="Helical" evidence="7">
    <location>
        <begin position="381"/>
        <end position="407"/>
    </location>
</feature>
<protein>
    <submittedName>
        <fullName evidence="10">ABC transporter permease</fullName>
    </submittedName>
</protein>
<proteinExistence type="inferred from homology"/>
<comment type="subcellular location">
    <subcellularLocation>
        <location evidence="1">Cell membrane</location>
        <topology evidence="1">Multi-pass membrane protein</topology>
    </subcellularLocation>
</comment>
<reference evidence="10" key="1">
    <citation type="journal article" date="2020" name="mSystems">
        <title>Genome- and Community-Level Interaction Insights into Carbon Utilization and Element Cycling Functions of Hydrothermarchaeota in Hydrothermal Sediment.</title>
        <authorList>
            <person name="Zhou Z."/>
            <person name="Liu Y."/>
            <person name="Xu W."/>
            <person name="Pan J."/>
            <person name="Luo Z.H."/>
            <person name="Li M."/>
        </authorList>
    </citation>
    <scope>NUCLEOTIDE SEQUENCE [LARGE SCALE GENOMIC DNA]</scope>
    <source>
        <strain evidence="10">HyVt-102</strain>
    </source>
</reference>
<dbReference type="Pfam" id="PF02687">
    <property type="entry name" value="FtsX"/>
    <property type="match status" value="1"/>
</dbReference>
<feature type="domain" description="ABC3 transporter permease C-terminal" evidence="8">
    <location>
        <begin position="287"/>
        <end position="416"/>
    </location>
</feature>
<feature type="transmembrane region" description="Helical" evidence="7">
    <location>
        <begin position="40"/>
        <end position="61"/>
    </location>
</feature>
<name>A0A7C0VCG5_UNCW3</name>
<dbReference type="InterPro" id="IPR003838">
    <property type="entry name" value="ABC3_permease_C"/>
</dbReference>
<feature type="domain" description="MacB-like periplasmic core" evidence="9">
    <location>
        <begin position="39"/>
        <end position="252"/>
    </location>
</feature>
<feature type="transmembrane region" description="Helical" evidence="7">
    <location>
        <begin position="287"/>
        <end position="309"/>
    </location>
</feature>
<dbReference type="InterPro" id="IPR025857">
    <property type="entry name" value="MacB_PCD"/>
</dbReference>
<dbReference type="Proteomes" id="UP000885847">
    <property type="component" value="Unassembled WGS sequence"/>
</dbReference>
<evidence type="ECO:0000259" key="8">
    <source>
        <dbReference type="Pfam" id="PF02687"/>
    </source>
</evidence>
<keyword evidence="5 7" id="KW-1133">Transmembrane helix</keyword>
<accession>A0A7C0VCG5</accession>
<organism evidence="10">
    <name type="scientific">candidate division WOR-3 bacterium</name>
    <dbReference type="NCBI Taxonomy" id="2052148"/>
    <lineage>
        <taxon>Bacteria</taxon>
        <taxon>Bacteria division WOR-3</taxon>
    </lineage>
</organism>
<evidence type="ECO:0000313" key="10">
    <source>
        <dbReference type="EMBL" id="HDI82318.1"/>
    </source>
</evidence>
<sequence length="424" mass="47283">MEHIPSSSDCKDATCKGAEGGDMRFQMGIKNIRRNIRRSLINISTVAIAIFCMVVFESLMLGEWIDIVENYSSMGIGQVIITRKEYNEGETNQLNKLIEEPENVIKRIETIRGIRKVSIYLKTGCLFSFKGKQLPVLVQGVDFTREKNPIINSAGLPLPDRYEYKILIGRRLAEEIGLRKGDVIFLYGRTAFGTFNLIDLEVSGFFKAPLATFEKRTVYIPIDVLKEFLGVEGVSEISLSLRRDIEPSEMVNMLKQKIGDDYKVQSIMDYIPQLKDIRALQTGFLGLFWFILLLITVFGIINVMLISVWERKKEIGTLRAIGYSKLDIIGIFLAEASGIGFIGGLIGILAGGIVAYLMQRYGIPMPSEVLEGIDFPIQTRIYGIFSGLVLVKSLVLAIVATTGGAIIPALRAAGMKIIDAIREY</sequence>
<dbReference type="PANTHER" id="PTHR30489">
    <property type="entry name" value="LIPOPROTEIN-RELEASING SYSTEM TRANSMEMBRANE PROTEIN LOLE"/>
    <property type="match status" value="1"/>
</dbReference>
<dbReference type="PANTHER" id="PTHR30489:SF0">
    <property type="entry name" value="LIPOPROTEIN-RELEASING SYSTEM TRANSMEMBRANE PROTEIN LOLE"/>
    <property type="match status" value="1"/>
</dbReference>
<evidence type="ECO:0000256" key="2">
    <source>
        <dbReference type="ARBA" id="ARBA00005236"/>
    </source>
</evidence>
<dbReference type="GO" id="GO:0098797">
    <property type="term" value="C:plasma membrane protein complex"/>
    <property type="evidence" value="ECO:0007669"/>
    <property type="project" value="TreeGrafter"/>
</dbReference>
<evidence type="ECO:0000256" key="6">
    <source>
        <dbReference type="ARBA" id="ARBA00023136"/>
    </source>
</evidence>
<evidence type="ECO:0000256" key="5">
    <source>
        <dbReference type="ARBA" id="ARBA00022989"/>
    </source>
</evidence>
<dbReference type="AlphaFoldDB" id="A0A7C0VCG5"/>
<keyword evidence="4 7" id="KW-0812">Transmembrane</keyword>
<dbReference type="EMBL" id="DQWE01000034">
    <property type="protein sequence ID" value="HDI82318.1"/>
    <property type="molecule type" value="Genomic_DNA"/>
</dbReference>
<evidence type="ECO:0000256" key="7">
    <source>
        <dbReference type="SAM" id="Phobius"/>
    </source>
</evidence>
<keyword evidence="3" id="KW-1003">Cell membrane</keyword>